<accession>A0ABP0GU14</accession>
<evidence type="ECO:0000313" key="1">
    <source>
        <dbReference type="EMBL" id="CAK8695035.1"/>
    </source>
</evidence>
<sequence>MSSRFYVFVRFLVQQENPTTSQGTLRQAHWDSLVQRHMDLTSASTGETIWARDVLFKFYQAMENIQENLKERQDILNLLNLALLQIHDR</sequence>
<keyword evidence="2" id="KW-1185">Reference proteome</keyword>
<evidence type="ECO:0000313" key="2">
    <source>
        <dbReference type="Proteomes" id="UP001642483"/>
    </source>
</evidence>
<organism evidence="1 2">
    <name type="scientific">Clavelina lepadiformis</name>
    <name type="common">Light-bulb sea squirt</name>
    <name type="synonym">Ascidia lepadiformis</name>
    <dbReference type="NCBI Taxonomy" id="159417"/>
    <lineage>
        <taxon>Eukaryota</taxon>
        <taxon>Metazoa</taxon>
        <taxon>Chordata</taxon>
        <taxon>Tunicata</taxon>
        <taxon>Ascidiacea</taxon>
        <taxon>Aplousobranchia</taxon>
        <taxon>Clavelinidae</taxon>
        <taxon>Clavelina</taxon>
    </lineage>
</organism>
<dbReference type="InterPro" id="IPR028747">
    <property type="entry name" value="CatSper2"/>
</dbReference>
<name>A0ABP0GU14_CLALP</name>
<comment type="caution">
    <text evidence="1">The sequence shown here is derived from an EMBL/GenBank/DDBJ whole genome shotgun (WGS) entry which is preliminary data.</text>
</comment>
<dbReference type="EMBL" id="CAWYQH010000141">
    <property type="protein sequence ID" value="CAK8695035.1"/>
    <property type="molecule type" value="Genomic_DNA"/>
</dbReference>
<dbReference type="PANTHER" id="PTHR46923">
    <property type="entry name" value="CATION CHANNEL SPERM-ASSOCIATED PROTEIN 2"/>
    <property type="match status" value="1"/>
</dbReference>
<dbReference type="Proteomes" id="UP001642483">
    <property type="component" value="Unassembled WGS sequence"/>
</dbReference>
<protein>
    <submittedName>
        <fullName evidence="1">Uncharacterized protein</fullName>
    </submittedName>
</protein>
<reference evidence="1 2" key="1">
    <citation type="submission" date="2024-02" db="EMBL/GenBank/DDBJ databases">
        <authorList>
            <person name="Daric V."/>
            <person name="Darras S."/>
        </authorList>
    </citation>
    <scope>NUCLEOTIDE SEQUENCE [LARGE SCALE GENOMIC DNA]</scope>
</reference>
<gene>
    <name evidence="1" type="ORF">CVLEPA_LOCUS28335</name>
</gene>
<dbReference type="PANTHER" id="PTHR46923:SF1">
    <property type="entry name" value="CATION CHANNEL SPERM-ASSOCIATED PROTEIN 2"/>
    <property type="match status" value="1"/>
</dbReference>
<proteinExistence type="predicted"/>